<sequence length="262" mass="29042">MAKSMLIIDPQNDFCDPRGALYVPGAFEDSKRLSSVLDRYIDRFDSIHVTLDTHYSYHIAHPVFWLDSEGRHPDPFTIITADDVRNGKYRPSVSDLDAYALRYVENLSSGGKYALCVWPPHCLIGSWGHALSGDLHSALVRWEHRIPGRAVHFIQKGSNSLTEHYSAIRAEVSIPGNKDTDANEGLITALKGMDSILIAGEALSHCVANTVRDLIQYIDPCKLTVCIDLCSNVKGFEHLGTAFRDEASRLGVCFLTSDACFS</sequence>
<dbReference type="RefSeq" id="WP_230755039.1">
    <property type="nucleotide sequence ID" value="NZ_JAINWA010000003.1"/>
</dbReference>
<protein>
    <recommendedName>
        <fullName evidence="5">Nicotinamidase</fullName>
    </recommendedName>
</protein>
<dbReference type="EMBL" id="JAINWA010000003">
    <property type="protein sequence ID" value="MCD1654618.1"/>
    <property type="molecule type" value="Genomic_DNA"/>
</dbReference>
<dbReference type="InterPro" id="IPR052347">
    <property type="entry name" value="Isochorismatase_Nicotinamidase"/>
</dbReference>
<reference evidence="3" key="1">
    <citation type="submission" date="2021-08" db="EMBL/GenBank/DDBJ databases">
        <title>Comparative analyses of Brucepasteria parasyntrophica and Teretinema zuelzerae.</title>
        <authorList>
            <person name="Song Y."/>
            <person name="Brune A."/>
        </authorList>
    </citation>
    <scope>NUCLEOTIDE SEQUENCE</scope>
    <source>
        <strain evidence="3">DSM 1903</strain>
    </source>
</reference>
<dbReference type="GO" id="GO:0016787">
    <property type="term" value="F:hydrolase activity"/>
    <property type="evidence" value="ECO:0007669"/>
    <property type="project" value="UniProtKB-KW"/>
</dbReference>
<dbReference type="Gene3D" id="3.40.50.850">
    <property type="entry name" value="Isochorismatase-like"/>
    <property type="match status" value="1"/>
</dbReference>
<dbReference type="InterPro" id="IPR036380">
    <property type="entry name" value="Isochorismatase-like_sf"/>
</dbReference>
<dbReference type="Proteomes" id="UP001198163">
    <property type="component" value="Unassembled WGS sequence"/>
</dbReference>
<proteinExistence type="inferred from homology"/>
<name>A0AAE3EIX4_9SPIR</name>
<dbReference type="SUPFAM" id="SSF52499">
    <property type="entry name" value="Isochorismatase-like hydrolases"/>
    <property type="match status" value="1"/>
</dbReference>
<evidence type="ECO:0000313" key="3">
    <source>
        <dbReference type="EMBL" id="MCD1654618.1"/>
    </source>
</evidence>
<dbReference type="AlphaFoldDB" id="A0AAE3EIX4"/>
<keyword evidence="4" id="KW-1185">Reference proteome</keyword>
<organism evidence="3 4">
    <name type="scientific">Teretinema zuelzerae</name>
    <dbReference type="NCBI Taxonomy" id="156"/>
    <lineage>
        <taxon>Bacteria</taxon>
        <taxon>Pseudomonadati</taxon>
        <taxon>Spirochaetota</taxon>
        <taxon>Spirochaetia</taxon>
        <taxon>Spirochaetales</taxon>
        <taxon>Treponemataceae</taxon>
        <taxon>Teretinema</taxon>
    </lineage>
</organism>
<accession>A0AAE3EIX4</accession>
<evidence type="ECO:0008006" key="5">
    <source>
        <dbReference type="Google" id="ProtNLM"/>
    </source>
</evidence>
<dbReference type="PANTHER" id="PTHR11080:SF2">
    <property type="entry name" value="LD05707P"/>
    <property type="match status" value="1"/>
</dbReference>
<evidence type="ECO:0000256" key="1">
    <source>
        <dbReference type="ARBA" id="ARBA00006336"/>
    </source>
</evidence>
<dbReference type="PANTHER" id="PTHR11080">
    <property type="entry name" value="PYRAZINAMIDASE/NICOTINAMIDASE"/>
    <property type="match status" value="1"/>
</dbReference>
<evidence type="ECO:0000256" key="2">
    <source>
        <dbReference type="ARBA" id="ARBA00022801"/>
    </source>
</evidence>
<comment type="caution">
    <text evidence="3">The sequence shown here is derived from an EMBL/GenBank/DDBJ whole genome shotgun (WGS) entry which is preliminary data.</text>
</comment>
<gene>
    <name evidence="3" type="ORF">K7J14_07860</name>
</gene>
<comment type="similarity">
    <text evidence="1">Belongs to the isochorismatase family.</text>
</comment>
<evidence type="ECO:0000313" key="4">
    <source>
        <dbReference type="Proteomes" id="UP001198163"/>
    </source>
</evidence>
<keyword evidence="2" id="KW-0378">Hydrolase</keyword>